<evidence type="ECO:0000256" key="1">
    <source>
        <dbReference type="ARBA" id="ARBA00004193"/>
    </source>
</evidence>
<dbReference type="InterPro" id="IPR030678">
    <property type="entry name" value="Peptide/Ni-bd"/>
</dbReference>
<keyword evidence="8" id="KW-1185">Reference proteome</keyword>
<gene>
    <name evidence="7" type="ORF">CHM34_12790</name>
</gene>
<dbReference type="Gene3D" id="3.90.76.10">
    <property type="entry name" value="Dipeptide-binding Protein, Domain 1"/>
    <property type="match status" value="1"/>
</dbReference>
<dbReference type="EMBL" id="NOWF01000007">
    <property type="protein sequence ID" value="OYD07252.1"/>
    <property type="molecule type" value="Genomic_DNA"/>
</dbReference>
<protein>
    <submittedName>
        <fullName evidence="7">ABC transporter substrate-binding protein</fullName>
    </submittedName>
</protein>
<feature type="domain" description="Solute-binding protein family 5" evidence="6">
    <location>
        <begin position="78"/>
        <end position="452"/>
    </location>
</feature>
<feature type="signal peptide" evidence="5">
    <location>
        <begin position="1"/>
        <end position="22"/>
    </location>
</feature>
<dbReference type="InterPro" id="IPR000914">
    <property type="entry name" value="SBP_5_dom"/>
</dbReference>
<feature type="chain" id="PRO_5012014332" evidence="5">
    <location>
        <begin position="23"/>
        <end position="539"/>
    </location>
</feature>
<dbReference type="PROSITE" id="PS51257">
    <property type="entry name" value="PROKAR_LIPOPROTEIN"/>
    <property type="match status" value="1"/>
</dbReference>
<proteinExistence type="inferred from homology"/>
<evidence type="ECO:0000256" key="2">
    <source>
        <dbReference type="ARBA" id="ARBA00005695"/>
    </source>
</evidence>
<comment type="subcellular location">
    <subcellularLocation>
        <location evidence="1">Cell membrane</location>
        <topology evidence="1">Lipid-anchor</topology>
    </subcellularLocation>
</comment>
<evidence type="ECO:0000256" key="4">
    <source>
        <dbReference type="ARBA" id="ARBA00022729"/>
    </source>
</evidence>
<dbReference type="GO" id="GO:0042597">
    <property type="term" value="C:periplasmic space"/>
    <property type="evidence" value="ECO:0007669"/>
    <property type="project" value="UniProtKB-ARBA"/>
</dbReference>
<dbReference type="RefSeq" id="WP_094264995.1">
    <property type="nucleotide sequence ID" value="NZ_NOWF01000007.1"/>
</dbReference>
<evidence type="ECO:0000313" key="7">
    <source>
        <dbReference type="EMBL" id="OYD07252.1"/>
    </source>
</evidence>
<dbReference type="GO" id="GO:0043190">
    <property type="term" value="C:ATP-binding cassette (ABC) transporter complex"/>
    <property type="evidence" value="ECO:0007669"/>
    <property type="project" value="InterPro"/>
</dbReference>
<name>A0A235B4T7_9BACL</name>
<comment type="similarity">
    <text evidence="2">Belongs to the bacterial solute-binding protein 5 family.</text>
</comment>
<dbReference type="CDD" id="cd08493">
    <property type="entry name" value="PBP2_DppA_like"/>
    <property type="match status" value="1"/>
</dbReference>
<dbReference type="Proteomes" id="UP000215459">
    <property type="component" value="Unassembled WGS sequence"/>
</dbReference>
<dbReference type="Gene3D" id="3.40.190.10">
    <property type="entry name" value="Periplasmic binding protein-like II"/>
    <property type="match status" value="1"/>
</dbReference>
<evidence type="ECO:0000259" key="6">
    <source>
        <dbReference type="Pfam" id="PF00496"/>
    </source>
</evidence>
<accession>A0A235B4T7</accession>
<evidence type="ECO:0000256" key="3">
    <source>
        <dbReference type="ARBA" id="ARBA00022448"/>
    </source>
</evidence>
<dbReference type="SUPFAM" id="SSF53850">
    <property type="entry name" value="Periplasmic binding protein-like II"/>
    <property type="match status" value="1"/>
</dbReference>
<dbReference type="GO" id="GO:1904680">
    <property type="term" value="F:peptide transmembrane transporter activity"/>
    <property type="evidence" value="ECO:0007669"/>
    <property type="project" value="TreeGrafter"/>
</dbReference>
<organism evidence="7 8">
    <name type="scientific">Paludifilum halophilum</name>
    <dbReference type="NCBI Taxonomy" id="1642702"/>
    <lineage>
        <taxon>Bacteria</taxon>
        <taxon>Bacillati</taxon>
        <taxon>Bacillota</taxon>
        <taxon>Bacilli</taxon>
        <taxon>Bacillales</taxon>
        <taxon>Thermoactinomycetaceae</taxon>
        <taxon>Paludifilum</taxon>
    </lineage>
</organism>
<dbReference type="PANTHER" id="PTHR30290">
    <property type="entry name" value="PERIPLASMIC BINDING COMPONENT OF ABC TRANSPORTER"/>
    <property type="match status" value="1"/>
</dbReference>
<reference evidence="7 8" key="1">
    <citation type="submission" date="2017-07" db="EMBL/GenBank/DDBJ databases">
        <title>The genome sequence of Paludifilum halophilum highlights mechanisms for microbial adaptation to high salt environemnts.</title>
        <authorList>
            <person name="Belbahri L."/>
        </authorList>
    </citation>
    <scope>NUCLEOTIDE SEQUENCE [LARGE SCALE GENOMIC DNA]</scope>
    <source>
        <strain evidence="7 8">DSM 102817</strain>
    </source>
</reference>
<keyword evidence="3" id="KW-0813">Transport</keyword>
<dbReference type="InterPro" id="IPR023765">
    <property type="entry name" value="SBP_5_CS"/>
</dbReference>
<dbReference type="Pfam" id="PF00496">
    <property type="entry name" value="SBP_bac_5"/>
    <property type="match status" value="1"/>
</dbReference>
<dbReference type="PANTHER" id="PTHR30290:SF9">
    <property type="entry name" value="OLIGOPEPTIDE-BINDING PROTEIN APPA"/>
    <property type="match status" value="1"/>
</dbReference>
<dbReference type="InterPro" id="IPR039424">
    <property type="entry name" value="SBP_5"/>
</dbReference>
<dbReference type="OrthoDB" id="9796817at2"/>
<evidence type="ECO:0000313" key="8">
    <source>
        <dbReference type="Proteomes" id="UP000215459"/>
    </source>
</evidence>
<comment type="caution">
    <text evidence="7">The sequence shown here is derived from an EMBL/GenBank/DDBJ whole genome shotgun (WGS) entry which is preliminary data.</text>
</comment>
<dbReference type="PIRSF" id="PIRSF002741">
    <property type="entry name" value="MppA"/>
    <property type="match status" value="1"/>
</dbReference>
<sequence length="539" mass="60835">MIWRKSSILTLALLFIFSTVLAACGGGTGADSGGKTLIWGRGSDSKLLDPAQVTDGESMKVTKNIFDTLVDYKEENTEVEPALAESWETSEDGKTWTFHLRKGVKFHDGTDFNADAVVFNFERWMDKDHPQHKGGDFPYYGYMFGGYKGDEGHIIESVEAVDEHTVEFKLKEPQGPFLANLGMSAFAIASPKAVKKDPEGFAKNPVGTGPFKFVSWKKNNSITLEKNEDYWEKGKPKLDKVIFKSMPDNTARFTALQSGDIDVMDGMNPSDAKTAENEDKLKLYKRVGMNVGYLAFNVDKKGPWQKKKVRQALNHAVNKKAIIKSVYAGLAEPAVNPMPSSVWGYNEKVEDYEYDLDKAKELLEEAGYEDGFKVEMYAMSDPRPYMPDGRKVAEYLQADWKKIGVQVDIVTYDWQTYLDKTGKGEHEMALFGWNGDNGDPDNFLYVLLDKDNTRTPDAGNISFYKSDELHDVLIEAQRSTDKKERTELYQEAQEIIKEDAPWIPLVHATPGLATQSYVKGNLFEHPINWYDLDDVDIQK</sequence>
<dbReference type="PROSITE" id="PS01040">
    <property type="entry name" value="SBP_BACTERIAL_5"/>
    <property type="match status" value="1"/>
</dbReference>
<dbReference type="AlphaFoldDB" id="A0A235B4T7"/>
<keyword evidence="4 5" id="KW-0732">Signal</keyword>
<dbReference type="Gene3D" id="3.10.105.10">
    <property type="entry name" value="Dipeptide-binding Protein, Domain 3"/>
    <property type="match status" value="1"/>
</dbReference>
<evidence type="ECO:0000256" key="5">
    <source>
        <dbReference type="SAM" id="SignalP"/>
    </source>
</evidence>
<dbReference type="GO" id="GO:0015833">
    <property type="term" value="P:peptide transport"/>
    <property type="evidence" value="ECO:0007669"/>
    <property type="project" value="TreeGrafter"/>
</dbReference>